<comment type="caution">
    <text evidence="1">The sequence shown here is derived from an EMBL/GenBank/DDBJ whole genome shotgun (WGS) entry which is preliminary data.</text>
</comment>
<dbReference type="Proteomes" id="UP000253805">
    <property type="component" value="Unassembled WGS sequence"/>
</dbReference>
<gene>
    <name evidence="1" type="ORF">C1850_10140</name>
</gene>
<proteinExistence type="predicted"/>
<evidence type="ECO:0000313" key="2">
    <source>
        <dbReference type="Proteomes" id="UP000253805"/>
    </source>
</evidence>
<reference evidence="1 2" key="1">
    <citation type="journal article" date="2018" name="Elife">
        <title>Discovery and characterization of a prevalent human gut bacterial enzyme sufficient for the inactivation of a family of plant toxins.</title>
        <authorList>
            <person name="Koppel N."/>
            <person name="Bisanz J.E."/>
            <person name="Pandelia M.E."/>
            <person name="Turnbaugh P.J."/>
            <person name="Balskus E.P."/>
        </authorList>
    </citation>
    <scope>NUCLEOTIDE SEQUENCE [LARGE SCALE GENOMIC DNA]</scope>
    <source>
        <strain evidence="1 2">OB21 GAM 11</strain>
    </source>
</reference>
<accession>A0A369NZ39</accession>
<dbReference type="AlphaFoldDB" id="A0A369NZ39"/>
<dbReference type="EMBL" id="PPUT01000031">
    <property type="protein sequence ID" value="RDC42285.1"/>
    <property type="molecule type" value="Genomic_DNA"/>
</dbReference>
<protein>
    <submittedName>
        <fullName evidence="1">Uncharacterized protein</fullName>
    </submittedName>
</protein>
<name>A0A369NZ39_9ACTN</name>
<evidence type="ECO:0000313" key="1">
    <source>
        <dbReference type="EMBL" id="RDC42285.1"/>
    </source>
</evidence>
<sequence length="66" mass="7501">MLASGGSLHEKIGKMRAKCTLVKHQVRILLPRDSSELTIQVHSRDANNSRFHAISRQFVDRTSDKQ</sequence>
<organism evidence="1 2">
    <name type="scientific">Adlercreutzia equolifaciens subsp. celatus</name>
    <dbReference type="NCBI Taxonomy" id="394340"/>
    <lineage>
        <taxon>Bacteria</taxon>
        <taxon>Bacillati</taxon>
        <taxon>Actinomycetota</taxon>
        <taxon>Coriobacteriia</taxon>
        <taxon>Eggerthellales</taxon>
        <taxon>Eggerthellaceae</taxon>
        <taxon>Adlercreutzia</taxon>
    </lineage>
</organism>